<dbReference type="AlphaFoldDB" id="A0A420ZC05"/>
<name>A0A420ZC05_UNCK3</name>
<keyword evidence="2" id="KW-1133">Transmembrane helix</keyword>
<dbReference type="PROSITE" id="PS51127">
    <property type="entry name" value="BIG1"/>
    <property type="match status" value="1"/>
</dbReference>
<evidence type="ECO:0000256" key="2">
    <source>
        <dbReference type="SAM" id="Phobius"/>
    </source>
</evidence>
<keyword evidence="2" id="KW-0812">Transmembrane</keyword>
<dbReference type="Pfam" id="PF02369">
    <property type="entry name" value="Big_1"/>
    <property type="match status" value="1"/>
</dbReference>
<comment type="similarity">
    <text evidence="1">Belongs to the intimin/invasin family.</text>
</comment>
<dbReference type="EMBL" id="QMNG01000031">
    <property type="protein sequence ID" value="RLC36752.1"/>
    <property type="molecule type" value="Genomic_DNA"/>
</dbReference>
<feature type="transmembrane region" description="Helical" evidence="2">
    <location>
        <begin position="96"/>
        <end position="117"/>
    </location>
</feature>
<dbReference type="SUPFAM" id="SSF49373">
    <property type="entry name" value="Invasin/intimin cell-adhesion fragments"/>
    <property type="match status" value="1"/>
</dbReference>
<dbReference type="InterPro" id="IPR003344">
    <property type="entry name" value="Big_1_dom"/>
</dbReference>
<comment type="caution">
    <text evidence="4">The sequence shown here is derived from an EMBL/GenBank/DDBJ whole genome shotgun (WGS) entry which is preliminary data.</text>
</comment>
<proteinExistence type="inferred from homology"/>
<evidence type="ECO:0000313" key="5">
    <source>
        <dbReference type="Proteomes" id="UP000281261"/>
    </source>
</evidence>
<reference evidence="4 5" key="1">
    <citation type="submission" date="2018-06" db="EMBL/GenBank/DDBJ databases">
        <title>Extensive metabolic versatility and redundancy in microbially diverse, dynamic hydrothermal sediments.</title>
        <authorList>
            <person name="Dombrowski N."/>
            <person name="Teske A."/>
            <person name="Baker B.J."/>
        </authorList>
    </citation>
    <scope>NUCLEOTIDE SEQUENCE [LARGE SCALE GENOMIC DNA]</scope>
    <source>
        <strain evidence="4">B79_G16</strain>
    </source>
</reference>
<evidence type="ECO:0000256" key="1">
    <source>
        <dbReference type="ARBA" id="ARBA00010116"/>
    </source>
</evidence>
<evidence type="ECO:0000259" key="3">
    <source>
        <dbReference type="PROSITE" id="PS51127"/>
    </source>
</evidence>
<keyword evidence="2" id="KW-0472">Membrane</keyword>
<dbReference type="InterPro" id="IPR013783">
    <property type="entry name" value="Ig-like_fold"/>
</dbReference>
<sequence>MPTLKIVATLTDVNGNPLSGKTIEFYKSTDNVNFTLIATKTTDTNGEAETTDEITQAGTYYYKARFPGDDTYDEAEVVASYTYSPMEEWIQAFMNLLPWIVMIMIIILIIALLVSALT</sequence>
<dbReference type="Proteomes" id="UP000281261">
    <property type="component" value="Unassembled WGS sequence"/>
</dbReference>
<accession>A0A420ZC05</accession>
<organism evidence="4 5">
    <name type="scientific">candidate division Kazan bacterium</name>
    <dbReference type="NCBI Taxonomy" id="2202143"/>
    <lineage>
        <taxon>Bacteria</taxon>
        <taxon>Bacteria division Kazan-3B-28</taxon>
    </lineage>
</organism>
<feature type="domain" description="Big-1" evidence="3">
    <location>
        <begin position="1"/>
        <end position="82"/>
    </location>
</feature>
<dbReference type="Gene3D" id="2.60.40.10">
    <property type="entry name" value="Immunoglobulins"/>
    <property type="match status" value="1"/>
</dbReference>
<protein>
    <recommendedName>
        <fullName evidence="3">Big-1 domain-containing protein</fullName>
    </recommendedName>
</protein>
<dbReference type="InterPro" id="IPR008964">
    <property type="entry name" value="Invasin/intimin_cell_adhesion"/>
</dbReference>
<gene>
    <name evidence="4" type="ORF">DRH29_03870</name>
</gene>
<evidence type="ECO:0000313" key="4">
    <source>
        <dbReference type="EMBL" id="RLC36752.1"/>
    </source>
</evidence>